<feature type="transmembrane region" description="Helical" evidence="1">
    <location>
        <begin position="89"/>
        <end position="117"/>
    </location>
</feature>
<accession>A0ABS4INN3</accession>
<dbReference type="Pfam" id="PF07155">
    <property type="entry name" value="ECF-ribofla_trS"/>
    <property type="match status" value="1"/>
</dbReference>
<feature type="transmembrane region" description="Helical" evidence="1">
    <location>
        <begin position="153"/>
        <end position="176"/>
    </location>
</feature>
<dbReference type="InterPro" id="IPR009825">
    <property type="entry name" value="ECF_substrate-spec-like"/>
</dbReference>
<keyword evidence="1" id="KW-0812">Transmembrane</keyword>
<dbReference type="InterPro" id="IPR017196">
    <property type="entry name" value="ECF_substrate-spec_UCP037395"/>
</dbReference>
<comment type="caution">
    <text evidence="2">The sequence shown here is derived from an EMBL/GenBank/DDBJ whole genome shotgun (WGS) entry which is preliminary data.</text>
</comment>
<proteinExistence type="predicted"/>
<evidence type="ECO:0000256" key="1">
    <source>
        <dbReference type="SAM" id="Phobius"/>
    </source>
</evidence>
<evidence type="ECO:0000313" key="2">
    <source>
        <dbReference type="EMBL" id="MBP1989120.1"/>
    </source>
</evidence>
<organism evidence="2 3">
    <name type="scientific">Paenibacillus eucommiae</name>
    <dbReference type="NCBI Taxonomy" id="1355755"/>
    <lineage>
        <taxon>Bacteria</taxon>
        <taxon>Bacillati</taxon>
        <taxon>Bacillota</taxon>
        <taxon>Bacilli</taxon>
        <taxon>Bacillales</taxon>
        <taxon>Paenibacillaceae</taxon>
        <taxon>Paenibacillus</taxon>
    </lineage>
</organism>
<keyword evidence="1" id="KW-1133">Transmembrane helix</keyword>
<dbReference type="Proteomes" id="UP001519287">
    <property type="component" value="Unassembled WGS sequence"/>
</dbReference>
<dbReference type="EMBL" id="JAGGLB010000002">
    <property type="protein sequence ID" value="MBP1989120.1"/>
    <property type="molecule type" value="Genomic_DNA"/>
</dbReference>
<dbReference type="Gene3D" id="1.10.1760.20">
    <property type="match status" value="1"/>
</dbReference>
<reference evidence="2 3" key="1">
    <citation type="submission" date="2021-03" db="EMBL/GenBank/DDBJ databases">
        <title>Genomic Encyclopedia of Type Strains, Phase IV (KMG-IV): sequencing the most valuable type-strain genomes for metagenomic binning, comparative biology and taxonomic classification.</title>
        <authorList>
            <person name="Goeker M."/>
        </authorList>
    </citation>
    <scope>NUCLEOTIDE SEQUENCE [LARGE SCALE GENOMIC DNA]</scope>
    <source>
        <strain evidence="2 3">DSM 26048</strain>
    </source>
</reference>
<feature type="transmembrane region" description="Helical" evidence="1">
    <location>
        <begin position="196"/>
        <end position="214"/>
    </location>
</feature>
<gene>
    <name evidence="2" type="ORF">J2Z66_000715</name>
</gene>
<keyword evidence="3" id="KW-1185">Reference proteome</keyword>
<protein>
    <submittedName>
        <fullName evidence="2">Energy-coupling factor transport system substrate-specific component</fullName>
    </submittedName>
</protein>
<feature type="transmembrane region" description="Helical" evidence="1">
    <location>
        <begin position="30"/>
        <end position="48"/>
    </location>
</feature>
<evidence type="ECO:0000313" key="3">
    <source>
        <dbReference type="Proteomes" id="UP001519287"/>
    </source>
</evidence>
<sequence length="230" mass="25479">MRYKWLLVTGVSLLFALGLAASVSAALSEHYLLISVVLIGAAMIPFYIRLERRPANTRELVLIASLAALAAASRVPFASLPSVQPTSFVIIVSAIVFGSEAGFLIGATAALVSNMFFGQGPWTPWQMFGWGMMGFTAGLLQRTFVMQRKWGRVVFGIVWGFIFGWIMNLTYVLGYLSEISWTTILATYAASFYFDLAHALCNAVFLLLFGAAWIRILRRYQVKYGLGDYK</sequence>
<name>A0ABS4INN3_9BACL</name>
<keyword evidence="1" id="KW-0472">Membrane</keyword>
<dbReference type="PIRSF" id="PIRSF037395">
    <property type="entry name" value="UCP037395_ABCper"/>
    <property type="match status" value="1"/>
</dbReference>